<evidence type="ECO:0000259" key="2">
    <source>
        <dbReference type="Pfam" id="PF00004"/>
    </source>
</evidence>
<evidence type="ECO:0000313" key="3">
    <source>
        <dbReference type="EMBL" id="GJT80180.1"/>
    </source>
</evidence>
<dbReference type="SUPFAM" id="SSF52540">
    <property type="entry name" value="P-loop containing nucleoside triphosphate hydrolases"/>
    <property type="match status" value="1"/>
</dbReference>
<feature type="region of interest" description="Disordered" evidence="1">
    <location>
        <begin position="85"/>
        <end position="127"/>
    </location>
</feature>
<dbReference type="EMBL" id="BQNB010018967">
    <property type="protein sequence ID" value="GJT80180.1"/>
    <property type="molecule type" value="Genomic_DNA"/>
</dbReference>
<evidence type="ECO:0000313" key="4">
    <source>
        <dbReference type="Proteomes" id="UP001151760"/>
    </source>
</evidence>
<organism evidence="3 4">
    <name type="scientific">Tanacetum coccineum</name>
    <dbReference type="NCBI Taxonomy" id="301880"/>
    <lineage>
        <taxon>Eukaryota</taxon>
        <taxon>Viridiplantae</taxon>
        <taxon>Streptophyta</taxon>
        <taxon>Embryophyta</taxon>
        <taxon>Tracheophyta</taxon>
        <taxon>Spermatophyta</taxon>
        <taxon>Magnoliopsida</taxon>
        <taxon>eudicotyledons</taxon>
        <taxon>Gunneridae</taxon>
        <taxon>Pentapetalae</taxon>
        <taxon>asterids</taxon>
        <taxon>campanulids</taxon>
        <taxon>Asterales</taxon>
        <taxon>Asteraceae</taxon>
        <taxon>Asteroideae</taxon>
        <taxon>Anthemideae</taxon>
        <taxon>Anthemidinae</taxon>
        <taxon>Tanacetum</taxon>
    </lineage>
</organism>
<reference evidence="3" key="1">
    <citation type="journal article" date="2022" name="Int. J. Mol. Sci.">
        <title>Draft Genome of Tanacetum Coccineum: Genomic Comparison of Closely Related Tanacetum-Family Plants.</title>
        <authorList>
            <person name="Yamashiro T."/>
            <person name="Shiraishi A."/>
            <person name="Nakayama K."/>
            <person name="Satake H."/>
        </authorList>
    </citation>
    <scope>NUCLEOTIDE SEQUENCE</scope>
</reference>
<dbReference type="Proteomes" id="UP001151760">
    <property type="component" value="Unassembled WGS sequence"/>
</dbReference>
<feature type="compositionally biased region" description="Basic and acidic residues" evidence="1">
    <location>
        <begin position="116"/>
        <end position="127"/>
    </location>
</feature>
<keyword evidence="3" id="KW-0132">Cell division</keyword>
<feature type="compositionally biased region" description="Basic and acidic residues" evidence="1">
    <location>
        <begin position="27"/>
        <end position="36"/>
    </location>
</feature>
<dbReference type="InterPro" id="IPR003959">
    <property type="entry name" value="ATPase_AAA_core"/>
</dbReference>
<feature type="compositionally biased region" description="Polar residues" evidence="1">
    <location>
        <begin position="89"/>
        <end position="113"/>
    </location>
</feature>
<comment type="caution">
    <text evidence="3">The sequence shown here is derived from an EMBL/GenBank/DDBJ whole genome shotgun (WGS) entry which is preliminary data.</text>
</comment>
<dbReference type="PANTHER" id="PTHR48470">
    <property type="entry name" value="CELL DIVISION CONTROL PROTEIN 48 C ISOFORM 1"/>
    <property type="match status" value="1"/>
</dbReference>
<dbReference type="PANTHER" id="PTHR48470:SF1">
    <property type="entry name" value="CELL DIVISION CONTROL PROTEIN 48 C ISOFORM 1"/>
    <property type="match status" value="1"/>
</dbReference>
<accession>A0ABQ5GX09</accession>
<keyword evidence="4" id="KW-1185">Reference proteome</keyword>
<feature type="region of interest" description="Disordered" evidence="1">
    <location>
        <begin position="19"/>
        <end position="51"/>
    </location>
</feature>
<proteinExistence type="predicted"/>
<feature type="domain" description="ATPase AAA-type core" evidence="2">
    <location>
        <begin position="158"/>
        <end position="197"/>
    </location>
</feature>
<keyword evidence="3" id="KW-0131">Cell cycle</keyword>
<evidence type="ECO:0000256" key="1">
    <source>
        <dbReference type="SAM" id="MobiDB-lite"/>
    </source>
</evidence>
<dbReference type="InterPro" id="IPR027417">
    <property type="entry name" value="P-loop_NTPase"/>
</dbReference>
<dbReference type="Gene3D" id="3.40.50.300">
    <property type="entry name" value="P-loop containing nucleotide triphosphate hydrolases"/>
    <property type="match status" value="1"/>
</dbReference>
<gene>
    <name evidence="3" type="ORF">Tco_1054522</name>
</gene>
<name>A0ABQ5GX09_9ASTR</name>
<dbReference type="Pfam" id="PF00004">
    <property type="entry name" value="AAA"/>
    <property type="match status" value="1"/>
</dbReference>
<reference evidence="3" key="2">
    <citation type="submission" date="2022-01" db="EMBL/GenBank/DDBJ databases">
        <authorList>
            <person name="Yamashiro T."/>
            <person name="Shiraishi A."/>
            <person name="Satake H."/>
            <person name="Nakayama K."/>
        </authorList>
    </citation>
    <scope>NUCLEOTIDE SEQUENCE</scope>
</reference>
<dbReference type="GO" id="GO:0051301">
    <property type="term" value="P:cell division"/>
    <property type="evidence" value="ECO:0007669"/>
    <property type="project" value="UniProtKB-KW"/>
</dbReference>
<dbReference type="InterPro" id="IPR055278">
    <property type="entry name" value="CDC48c"/>
</dbReference>
<sequence>MHLVQLCPGSVPGLRVLASSDSSVSESKTESDEEKNVSVVLSLGENEEPKLDLSKKKLRGKHSKHTKNVECEAVNNSDKKTDLMKKNRSVTNTSVKSSPMKPNSLLNDVSVNGNVKEGEDGPRFKDLGGMDELKREVIAPLYHPELPRSLGVRPMSGILFHGPPGCGKTRLAHAIANETGLPFYKISATELVSGITGDEWV</sequence>
<protein>
    <submittedName>
        <fullName evidence="3">Cell division cycle 48C</fullName>
    </submittedName>
</protein>